<organism evidence="2 3">
    <name type="scientific">Geodia barretti</name>
    <name type="common">Barrett's horny sponge</name>
    <dbReference type="NCBI Taxonomy" id="519541"/>
    <lineage>
        <taxon>Eukaryota</taxon>
        <taxon>Metazoa</taxon>
        <taxon>Porifera</taxon>
        <taxon>Demospongiae</taxon>
        <taxon>Heteroscleromorpha</taxon>
        <taxon>Tetractinellida</taxon>
        <taxon>Astrophorina</taxon>
        <taxon>Geodiidae</taxon>
        <taxon>Geodia</taxon>
    </lineage>
</organism>
<feature type="region of interest" description="Disordered" evidence="1">
    <location>
        <begin position="1"/>
        <end position="33"/>
    </location>
</feature>
<gene>
    <name evidence="2" type="ORF">GBAR_LOCUS24855</name>
</gene>
<evidence type="ECO:0000256" key="1">
    <source>
        <dbReference type="SAM" id="MobiDB-lite"/>
    </source>
</evidence>
<dbReference type="EMBL" id="CASHTH010003430">
    <property type="protein sequence ID" value="CAI8044879.1"/>
    <property type="molecule type" value="Genomic_DNA"/>
</dbReference>
<accession>A0AA35TBF7</accession>
<dbReference type="Proteomes" id="UP001174909">
    <property type="component" value="Unassembled WGS sequence"/>
</dbReference>
<protein>
    <submittedName>
        <fullName evidence="2">Uncharacterized protein</fullName>
    </submittedName>
</protein>
<proteinExistence type="predicted"/>
<dbReference type="AlphaFoldDB" id="A0AA35TBF7"/>
<feature type="compositionally biased region" description="Basic and acidic residues" evidence="1">
    <location>
        <begin position="16"/>
        <end position="31"/>
    </location>
</feature>
<feature type="compositionally biased region" description="Polar residues" evidence="1">
    <location>
        <begin position="1"/>
        <end position="12"/>
    </location>
</feature>
<evidence type="ECO:0000313" key="2">
    <source>
        <dbReference type="EMBL" id="CAI8044879.1"/>
    </source>
</evidence>
<sequence>MEGQLGSLQTSCEELGTQRKNSERKDKENNRLKTVISSQDENIARLQAELERCHAATMSKGHELSQALQQVAMVTEQLEHLSQERELLLRTTEMYEVEKRELQDEVYSQCPLMYWERYGVLTETSNHL</sequence>
<feature type="non-terminal residue" evidence="2">
    <location>
        <position position="128"/>
    </location>
</feature>
<evidence type="ECO:0000313" key="3">
    <source>
        <dbReference type="Proteomes" id="UP001174909"/>
    </source>
</evidence>
<name>A0AA35TBF7_GEOBA</name>
<comment type="caution">
    <text evidence="2">The sequence shown here is derived from an EMBL/GenBank/DDBJ whole genome shotgun (WGS) entry which is preliminary data.</text>
</comment>
<keyword evidence="3" id="KW-1185">Reference proteome</keyword>
<reference evidence="2" key="1">
    <citation type="submission" date="2023-03" db="EMBL/GenBank/DDBJ databases">
        <authorList>
            <person name="Steffen K."/>
            <person name="Cardenas P."/>
        </authorList>
    </citation>
    <scope>NUCLEOTIDE SEQUENCE</scope>
</reference>